<protein>
    <submittedName>
        <fullName evidence="3">Calcium calmodulin-dependent protein kinase type 1-like protein</fullName>
    </submittedName>
</protein>
<keyword evidence="3" id="KW-0808">Transferase</keyword>
<evidence type="ECO:0000313" key="4">
    <source>
        <dbReference type="Proteomes" id="UP000037460"/>
    </source>
</evidence>
<dbReference type="PANTHER" id="PTHR24347">
    <property type="entry name" value="SERINE/THREONINE-PROTEIN KINASE"/>
    <property type="match status" value="1"/>
</dbReference>
<evidence type="ECO:0000313" key="3">
    <source>
        <dbReference type="EMBL" id="KOO34738.1"/>
    </source>
</evidence>
<dbReference type="PROSITE" id="PS00108">
    <property type="entry name" value="PROTEIN_KINASE_ST"/>
    <property type="match status" value="1"/>
</dbReference>
<dbReference type="OrthoDB" id="541276at2759"/>
<organism evidence="3 4">
    <name type="scientific">Chrysochromulina tobinii</name>
    <dbReference type="NCBI Taxonomy" id="1460289"/>
    <lineage>
        <taxon>Eukaryota</taxon>
        <taxon>Haptista</taxon>
        <taxon>Haptophyta</taxon>
        <taxon>Prymnesiophyceae</taxon>
        <taxon>Prymnesiales</taxon>
        <taxon>Chrysochromulinaceae</taxon>
        <taxon>Chrysochromulina</taxon>
    </lineage>
</organism>
<keyword evidence="4" id="KW-1185">Reference proteome</keyword>
<dbReference type="InterPro" id="IPR000719">
    <property type="entry name" value="Prot_kinase_dom"/>
</dbReference>
<keyword evidence="3" id="KW-0418">Kinase</keyword>
<gene>
    <name evidence="3" type="ORF">Ctob_014325</name>
</gene>
<name>A0A0M0K8L8_9EUKA</name>
<feature type="compositionally biased region" description="Low complexity" evidence="1">
    <location>
        <begin position="229"/>
        <end position="244"/>
    </location>
</feature>
<feature type="domain" description="Protein kinase" evidence="2">
    <location>
        <begin position="24"/>
        <end position="359"/>
    </location>
</feature>
<dbReference type="SUPFAM" id="SSF56112">
    <property type="entry name" value="Protein kinase-like (PK-like)"/>
    <property type="match status" value="1"/>
</dbReference>
<dbReference type="SMART" id="SM00220">
    <property type="entry name" value="S_TKc"/>
    <property type="match status" value="1"/>
</dbReference>
<sequence>MNVLCKNFANTTLLSSDADFTAGYEIGEELGRGGWATVYSARRRTSAAALGAASAAASAPLAIKVMDKCTIGGRAGEVSQVVQRMRDECRVLSELAHPRVVKMIEIAESPHCVYIVMQNAAGGALLERILERGVFSEANAKHVMRQVLEVLSFMHAHGVIHRDIKPENILLEAPDRWDVVLTDFGLVKIFSDRDSLATSMPRAGSLQLLDSGGRRPPAPSFGMPGGSGTTLHASAHHGASSSTLERFESDGPDARCGASFGTSFGARDGTSFGARNGASFGTSFGARDGASFDDRDGASFLLEGSPVRGGFGAPSAAVLRTSRHTHISGNDSGKVSAHPLKMARQQGGFERLEAKPALN</sequence>
<dbReference type="EMBL" id="JWZX01001116">
    <property type="protein sequence ID" value="KOO34738.1"/>
    <property type="molecule type" value="Genomic_DNA"/>
</dbReference>
<evidence type="ECO:0000259" key="2">
    <source>
        <dbReference type="PROSITE" id="PS50011"/>
    </source>
</evidence>
<dbReference type="Proteomes" id="UP000037460">
    <property type="component" value="Unassembled WGS sequence"/>
</dbReference>
<dbReference type="AlphaFoldDB" id="A0A0M0K8L8"/>
<dbReference type="Gene3D" id="1.10.510.10">
    <property type="entry name" value="Transferase(Phosphotransferase) domain 1"/>
    <property type="match status" value="1"/>
</dbReference>
<dbReference type="GO" id="GO:0004672">
    <property type="term" value="F:protein kinase activity"/>
    <property type="evidence" value="ECO:0007669"/>
    <property type="project" value="InterPro"/>
</dbReference>
<comment type="caution">
    <text evidence="3">The sequence shown here is derived from an EMBL/GenBank/DDBJ whole genome shotgun (WGS) entry which is preliminary data.</text>
</comment>
<accession>A0A0M0K8L8</accession>
<dbReference type="PROSITE" id="PS50011">
    <property type="entry name" value="PROTEIN_KINASE_DOM"/>
    <property type="match status" value="1"/>
</dbReference>
<reference evidence="4" key="1">
    <citation type="journal article" date="2015" name="PLoS Genet.">
        <title>Genome Sequence and Transcriptome Analyses of Chrysochromulina tobin: Metabolic Tools for Enhanced Algal Fitness in the Prominent Order Prymnesiales (Haptophyceae).</title>
        <authorList>
            <person name="Hovde B.T."/>
            <person name="Deodato C.R."/>
            <person name="Hunsperger H.M."/>
            <person name="Ryken S.A."/>
            <person name="Yost W."/>
            <person name="Jha R.K."/>
            <person name="Patterson J."/>
            <person name="Monnat R.J. Jr."/>
            <person name="Barlow S.B."/>
            <person name="Starkenburg S.R."/>
            <person name="Cattolico R.A."/>
        </authorList>
    </citation>
    <scope>NUCLEOTIDE SEQUENCE</scope>
    <source>
        <strain evidence="4">CCMP291</strain>
    </source>
</reference>
<feature type="region of interest" description="Disordered" evidence="1">
    <location>
        <begin position="206"/>
        <end position="251"/>
    </location>
</feature>
<dbReference type="GO" id="GO:0005524">
    <property type="term" value="F:ATP binding"/>
    <property type="evidence" value="ECO:0007669"/>
    <property type="project" value="InterPro"/>
</dbReference>
<dbReference type="InterPro" id="IPR008271">
    <property type="entry name" value="Ser/Thr_kinase_AS"/>
</dbReference>
<dbReference type="Pfam" id="PF00069">
    <property type="entry name" value="Pkinase"/>
    <property type="match status" value="1"/>
</dbReference>
<proteinExistence type="predicted"/>
<dbReference type="InterPro" id="IPR011009">
    <property type="entry name" value="Kinase-like_dom_sf"/>
</dbReference>
<evidence type="ECO:0000256" key="1">
    <source>
        <dbReference type="SAM" id="MobiDB-lite"/>
    </source>
</evidence>